<accession>A0LM13</accession>
<sequence length="105" mass="11253" precursor="true">MTPGGVMGSSERKEEGCFVPVAGLKLVFEPAKRSLAAPGKHPCPDCHFCQQCGDDRCHICRGKEGATSIRRASASNPSSRNRLHEKVDAQACTVEPLNIADSEQS</sequence>
<organism evidence="1 2">
    <name type="scientific">Syntrophobacter fumaroxidans (strain DSM 10017 / MPOB)</name>
    <dbReference type="NCBI Taxonomy" id="335543"/>
    <lineage>
        <taxon>Bacteria</taxon>
        <taxon>Pseudomonadati</taxon>
        <taxon>Thermodesulfobacteriota</taxon>
        <taxon>Syntrophobacteria</taxon>
        <taxon>Syntrophobacterales</taxon>
        <taxon>Syntrophobacteraceae</taxon>
        <taxon>Syntrophobacter</taxon>
    </lineage>
</organism>
<name>A0LM13_SYNFM</name>
<dbReference type="KEGG" id="sfu:Sfum_2787"/>
<evidence type="ECO:0000313" key="1">
    <source>
        <dbReference type="EMBL" id="ABK18465.1"/>
    </source>
</evidence>
<keyword evidence="2" id="KW-1185">Reference proteome</keyword>
<dbReference type="Proteomes" id="UP000001784">
    <property type="component" value="Chromosome"/>
</dbReference>
<reference evidence="1 2" key="1">
    <citation type="submission" date="2006-10" db="EMBL/GenBank/DDBJ databases">
        <title>Complete sequence of Syntrophobacter fumaroxidans MPOB.</title>
        <authorList>
            <consortium name="US DOE Joint Genome Institute"/>
            <person name="Copeland A."/>
            <person name="Lucas S."/>
            <person name="Lapidus A."/>
            <person name="Barry K."/>
            <person name="Detter J.C."/>
            <person name="Glavina del Rio T."/>
            <person name="Hammon N."/>
            <person name="Israni S."/>
            <person name="Pitluck S."/>
            <person name="Goltsman E.G."/>
            <person name="Martinez M."/>
            <person name="Schmutz J."/>
            <person name="Larimer F."/>
            <person name="Land M."/>
            <person name="Hauser L."/>
            <person name="Kyrpides N."/>
            <person name="Kim E."/>
            <person name="Boone D.R."/>
            <person name="Brockman F."/>
            <person name="Culley D."/>
            <person name="Ferry J."/>
            <person name="Gunsalus R."/>
            <person name="McInerney M.J."/>
            <person name="Morrison M."/>
            <person name="Plugge C."/>
            <person name="Rohlin L."/>
            <person name="Scholten J."/>
            <person name="Sieber J."/>
            <person name="Stams A.J.M."/>
            <person name="Worm P."/>
            <person name="Henstra A.M."/>
            <person name="Richardson P."/>
        </authorList>
    </citation>
    <scope>NUCLEOTIDE SEQUENCE [LARGE SCALE GENOMIC DNA]</scope>
    <source>
        <strain evidence="2">DSM 10017 / MPOB</strain>
    </source>
</reference>
<dbReference type="InParanoid" id="A0LM13"/>
<dbReference type="AlphaFoldDB" id="A0LM13"/>
<dbReference type="HOGENOM" id="CLU_2235238_0_0_7"/>
<gene>
    <name evidence="1" type="ordered locus">Sfum_2787</name>
</gene>
<proteinExistence type="predicted"/>
<dbReference type="EMBL" id="CP000478">
    <property type="protein sequence ID" value="ABK18465.1"/>
    <property type="molecule type" value="Genomic_DNA"/>
</dbReference>
<protein>
    <submittedName>
        <fullName evidence="1">Uncharacterized protein</fullName>
    </submittedName>
</protein>
<evidence type="ECO:0000313" key="2">
    <source>
        <dbReference type="Proteomes" id="UP000001784"/>
    </source>
</evidence>